<evidence type="ECO:0000313" key="3">
    <source>
        <dbReference type="Proteomes" id="UP000035909"/>
    </source>
</evidence>
<dbReference type="InterPro" id="IPR001753">
    <property type="entry name" value="Enoyl-CoA_hydra/iso"/>
</dbReference>
<accession>A0A0J1K1V5</accession>
<dbReference type="Proteomes" id="UP000035909">
    <property type="component" value="Unassembled WGS sequence"/>
</dbReference>
<protein>
    <submittedName>
        <fullName evidence="2">Gamma-carboxygeranoyl-CoA hydratase</fullName>
    </submittedName>
</protein>
<dbReference type="InterPro" id="IPR051683">
    <property type="entry name" value="Enoyl-CoA_Hydratase/Isomerase"/>
</dbReference>
<dbReference type="GO" id="GO:0003824">
    <property type="term" value="F:catalytic activity"/>
    <property type="evidence" value="ECO:0007669"/>
    <property type="project" value="UniProtKB-ARBA"/>
</dbReference>
<organism evidence="2 3">
    <name type="scientific">Photobacterium ganghwense</name>
    <dbReference type="NCBI Taxonomy" id="320778"/>
    <lineage>
        <taxon>Bacteria</taxon>
        <taxon>Pseudomonadati</taxon>
        <taxon>Pseudomonadota</taxon>
        <taxon>Gammaproteobacteria</taxon>
        <taxon>Vibrionales</taxon>
        <taxon>Vibrionaceae</taxon>
        <taxon>Photobacterium</taxon>
    </lineage>
</organism>
<dbReference type="Gene3D" id="1.10.12.10">
    <property type="entry name" value="Lyase 2-enoyl-coa Hydratase, Chain A, domain 2"/>
    <property type="match status" value="1"/>
</dbReference>
<evidence type="ECO:0000313" key="2">
    <source>
        <dbReference type="EMBL" id="KLV08422.1"/>
    </source>
</evidence>
<dbReference type="GO" id="GO:0008300">
    <property type="term" value="P:isoprenoid catabolic process"/>
    <property type="evidence" value="ECO:0007669"/>
    <property type="project" value="TreeGrafter"/>
</dbReference>
<dbReference type="InterPro" id="IPR029045">
    <property type="entry name" value="ClpP/crotonase-like_dom_sf"/>
</dbReference>
<comment type="caution">
    <text evidence="2">The sequence shown here is derived from an EMBL/GenBank/DDBJ whole genome shotgun (WGS) entry which is preliminary data.</text>
</comment>
<dbReference type="STRING" id="320778.ABT57_13660"/>
<dbReference type="PANTHER" id="PTHR42964:SF1">
    <property type="entry name" value="POLYKETIDE BIOSYNTHESIS ENOYL-COA HYDRATASE PKSH-RELATED"/>
    <property type="match status" value="1"/>
</dbReference>
<reference evidence="2 3" key="1">
    <citation type="submission" date="2015-05" db="EMBL/GenBank/DDBJ databases">
        <title>Photobacterium galathea sp. nov.</title>
        <authorList>
            <person name="Machado H."/>
            <person name="Gram L."/>
        </authorList>
    </citation>
    <scope>NUCLEOTIDE SEQUENCE [LARGE SCALE GENOMIC DNA]</scope>
    <source>
        <strain evidence="2 3">DSM 22954</strain>
    </source>
</reference>
<dbReference type="AlphaFoldDB" id="A0A0J1K1V5"/>
<dbReference type="Pfam" id="PF00378">
    <property type="entry name" value="ECH_1"/>
    <property type="match status" value="1"/>
</dbReference>
<name>A0A0J1K1V5_9GAMM</name>
<keyword evidence="3" id="KW-1185">Reference proteome</keyword>
<comment type="similarity">
    <text evidence="1">Belongs to the enoyl-CoA hydratase/isomerase family.</text>
</comment>
<gene>
    <name evidence="2" type="ORF">ABT57_13660</name>
</gene>
<dbReference type="PANTHER" id="PTHR42964">
    <property type="entry name" value="ENOYL-COA HYDRATASE"/>
    <property type="match status" value="1"/>
</dbReference>
<dbReference type="EMBL" id="LDOU01000015">
    <property type="protein sequence ID" value="KLV08422.1"/>
    <property type="molecule type" value="Genomic_DNA"/>
</dbReference>
<sequence length="270" mass="29787">MFHHQDDDPVLCTLATNGVATLTLNRPHKHNAFDDRCIADLLRYLTQLRESGDVRMLTLTANGQHFSAGADLNWMQSMVNLSQEENEQDAAKLAELLHQLDTFPTPTLALVQGSAFGGAVGLVCCCDIVIAMKESSFCLSEVKLGLIPATIGPYVCRTLGQRQARRFMLTAERFSGYQAQTMGLVHQLVVTAEERDELLAQLTGQILANGPAALQAAKALCKTCELMPLDDELRQHTSQLIAEIRTSSEGQEGLHAFFEKRRPVWSVPHE</sequence>
<dbReference type="Gene3D" id="3.90.226.10">
    <property type="entry name" value="2-enoyl-CoA Hydratase, Chain A, domain 1"/>
    <property type="match status" value="1"/>
</dbReference>
<dbReference type="SUPFAM" id="SSF52096">
    <property type="entry name" value="ClpP/crotonase"/>
    <property type="match status" value="1"/>
</dbReference>
<dbReference type="PATRIC" id="fig|320778.3.peg.2977"/>
<dbReference type="CDD" id="cd06558">
    <property type="entry name" value="crotonase-like"/>
    <property type="match status" value="1"/>
</dbReference>
<evidence type="ECO:0000256" key="1">
    <source>
        <dbReference type="ARBA" id="ARBA00005254"/>
    </source>
</evidence>
<proteinExistence type="inferred from homology"/>
<dbReference type="InterPro" id="IPR014748">
    <property type="entry name" value="Enoyl-CoA_hydra_C"/>
</dbReference>